<evidence type="ECO:0000256" key="1">
    <source>
        <dbReference type="ARBA" id="ARBA00007619"/>
    </source>
</evidence>
<feature type="domain" description="BZIP" evidence="8">
    <location>
        <begin position="208"/>
        <end position="271"/>
    </location>
</feature>
<evidence type="ECO:0000256" key="2">
    <source>
        <dbReference type="ARBA" id="ARBA00023125"/>
    </source>
</evidence>
<dbReference type="FunFam" id="1.20.5.170:FF:000006">
    <property type="entry name" value="fos-related antigen 2 isoform X1"/>
    <property type="match status" value="1"/>
</dbReference>
<dbReference type="KEGG" id="oml:112158236"/>
<evidence type="ECO:0000256" key="3">
    <source>
        <dbReference type="ARBA" id="ARBA00029563"/>
    </source>
</evidence>
<dbReference type="PANTHER" id="PTHR23351">
    <property type="entry name" value="FOS TRANSCRIPTION FACTOR-RELATED"/>
    <property type="match status" value="1"/>
</dbReference>
<dbReference type="PANTHER" id="PTHR23351:SF4">
    <property type="entry name" value="PROTEIN C-FOS"/>
    <property type="match status" value="1"/>
</dbReference>
<dbReference type="PaxDb" id="30732-ENSOMEP00000018960"/>
<dbReference type="OrthoDB" id="5866312at2759"/>
<proteinExistence type="inferred from homology"/>
<accession>A0A3B3CNP2</accession>
<evidence type="ECO:0000256" key="4">
    <source>
        <dbReference type="ARBA" id="ARBA00031103"/>
    </source>
</evidence>
<dbReference type="PRINTS" id="PR00042">
    <property type="entry name" value="LEUZIPPRFOS"/>
</dbReference>
<keyword evidence="10" id="KW-1185">Reference proteome</keyword>
<protein>
    <recommendedName>
        <fullName evidence="3">Protein c-Fos</fullName>
    </recommendedName>
    <alternativeName>
        <fullName evidence="4">Cellular oncogene fos</fullName>
    </alternativeName>
</protein>
<comment type="function">
    <text evidence="5">Nuclear phosphoprotein which forms a tight but non-covalently linked complex with the JUN/AP-1 transcription factor. FOS has a critical function in regulating the development of cells destined to form and maintain the skeleton. It is thought to have an important role in signal transduction, cell proliferation and differentiation.</text>
</comment>
<dbReference type="SMART" id="SM00338">
    <property type="entry name" value="BRLZ"/>
    <property type="match status" value="1"/>
</dbReference>
<feature type="region of interest" description="Disordered" evidence="7">
    <location>
        <begin position="437"/>
        <end position="458"/>
    </location>
</feature>
<sequence>MVCFPSRSAPLQDAPYMFLAPPLLPRHALGANKSDPTAGAARSTSSSKVATSTPSQGTFSKTEKEFYPLPSGVLLESCFLFFRGNMMFTAFNTECDSSSRCSTASPSGDNLGYYPSPAGSYSSMGSPQSQDFTDLTVSSASFIPTVTAISTSPDLQWMVQPVVSSVAPSHRVHPYSSSPAYPRSSMRSPSKACSSKRGKIEKISPEEEEKRRIRRERNKQAAAKCRNRRRELTDTLQAETDQLEDEKSSLQNDIANLLKEKERLEFILAAHQPICKIPSELETEFPLTSISSTLPCLSTTVSSTATYTSSQQTLPPTSNSIFSSSILSTTTSTTTTAASDSTVKMTDLEASILEESLDLLEKTDMKTAQSVPEVDLSSSLYTNQEWEPLHASSANVDFEPLCTPVVTCTPACTTNTFSLVFNFPEAETFPTCGVAHRRGSNSNDHSSDSLNSPTLLAL</sequence>
<dbReference type="RefSeq" id="XP_024147255.1">
    <property type="nucleotide sequence ID" value="XM_024291487.2"/>
</dbReference>
<feature type="compositionally biased region" description="Polar residues" evidence="7">
    <location>
        <begin position="42"/>
        <end position="60"/>
    </location>
</feature>
<dbReference type="GeneTree" id="ENSGT00940000159276"/>
<dbReference type="Proteomes" id="UP000261560">
    <property type="component" value="Unplaced"/>
</dbReference>
<dbReference type="Ensembl" id="ENSOMET00000028074.1">
    <property type="protein sequence ID" value="ENSOMEP00000018960.1"/>
    <property type="gene ID" value="ENSOMEG00000020744.1"/>
</dbReference>
<keyword evidence="2" id="KW-0238">DNA-binding</keyword>
<feature type="region of interest" description="Disordered" evidence="7">
    <location>
        <begin position="168"/>
        <end position="230"/>
    </location>
</feature>
<dbReference type="CDD" id="cd14721">
    <property type="entry name" value="bZIP_Fos"/>
    <property type="match status" value="1"/>
</dbReference>
<dbReference type="GO" id="GO:0000981">
    <property type="term" value="F:DNA-binding transcription factor activity, RNA polymerase II-specific"/>
    <property type="evidence" value="ECO:0007669"/>
    <property type="project" value="TreeGrafter"/>
</dbReference>
<comment type="subunit">
    <text evidence="6">Heterodimer.</text>
</comment>
<reference evidence="9" key="2">
    <citation type="submission" date="2025-09" db="UniProtKB">
        <authorList>
            <consortium name="Ensembl"/>
        </authorList>
    </citation>
    <scope>IDENTIFICATION</scope>
</reference>
<evidence type="ECO:0000313" key="9">
    <source>
        <dbReference type="Ensembl" id="ENSOMEP00000018960.1"/>
    </source>
</evidence>
<evidence type="ECO:0000313" key="10">
    <source>
        <dbReference type="Proteomes" id="UP000261560"/>
    </source>
</evidence>
<feature type="region of interest" description="Disordered" evidence="7">
    <location>
        <begin position="29"/>
        <end position="61"/>
    </location>
</feature>
<reference evidence="9" key="1">
    <citation type="submission" date="2025-08" db="UniProtKB">
        <authorList>
            <consortium name="Ensembl"/>
        </authorList>
    </citation>
    <scope>IDENTIFICATION</scope>
</reference>
<evidence type="ECO:0000256" key="7">
    <source>
        <dbReference type="SAM" id="MobiDB-lite"/>
    </source>
</evidence>
<dbReference type="InterPro" id="IPR004827">
    <property type="entry name" value="bZIP"/>
</dbReference>
<feature type="compositionally biased region" description="Low complexity" evidence="7">
    <location>
        <begin position="440"/>
        <end position="452"/>
    </location>
</feature>
<dbReference type="GO" id="GO:0005634">
    <property type="term" value="C:nucleus"/>
    <property type="evidence" value="ECO:0007669"/>
    <property type="project" value="TreeGrafter"/>
</dbReference>
<dbReference type="InterPro" id="IPR000837">
    <property type="entry name" value="AP-1"/>
</dbReference>
<dbReference type="Pfam" id="PF00170">
    <property type="entry name" value="bZIP_1"/>
    <property type="match status" value="1"/>
</dbReference>
<dbReference type="Gene3D" id="1.20.5.170">
    <property type="match status" value="1"/>
</dbReference>
<dbReference type="PROSITE" id="PS50217">
    <property type="entry name" value="BZIP"/>
    <property type="match status" value="1"/>
</dbReference>
<dbReference type="AlphaFoldDB" id="A0A3B3CNP2"/>
<dbReference type="GeneID" id="112158236"/>
<dbReference type="CTD" id="394198"/>
<dbReference type="GO" id="GO:0061026">
    <property type="term" value="P:cardiac muscle tissue regeneration"/>
    <property type="evidence" value="ECO:0007669"/>
    <property type="project" value="Ensembl"/>
</dbReference>
<organism evidence="9 10">
    <name type="scientific">Oryzias melastigma</name>
    <name type="common">Marine medaka</name>
    <dbReference type="NCBI Taxonomy" id="30732"/>
    <lineage>
        <taxon>Eukaryota</taxon>
        <taxon>Metazoa</taxon>
        <taxon>Chordata</taxon>
        <taxon>Craniata</taxon>
        <taxon>Vertebrata</taxon>
        <taxon>Euteleostomi</taxon>
        <taxon>Actinopterygii</taxon>
        <taxon>Neopterygii</taxon>
        <taxon>Teleostei</taxon>
        <taxon>Neoteleostei</taxon>
        <taxon>Acanthomorphata</taxon>
        <taxon>Ovalentaria</taxon>
        <taxon>Atherinomorphae</taxon>
        <taxon>Beloniformes</taxon>
        <taxon>Adrianichthyidae</taxon>
        <taxon>Oryziinae</taxon>
        <taxon>Oryzias</taxon>
    </lineage>
</organism>
<evidence type="ECO:0000256" key="5">
    <source>
        <dbReference type="ARBA" id="ARBA00058242"/>
    </source>
</evidence>
<dbReference type="GO" id="GO:0033555">
    <property type="term" value="P:multicellular organismal response to stress"/>
    <property type="evidence" value="ECO:0007669"/>
    <property type="project" value="Ensembl"/>
</dbReference>
<feature type="compositionally biased region" description="Low complexity" evidence="7">
    <location>
        <begin position="174"/>
        <end position="190"/>
    </location>
</feature>
<feature type="compositionally biased region" description="Basic and acidic residues" evidence="7">
    <location>
        <begin position="198"/>
        <end position="211"/>
    </location>
</feature>
<dbReference type="PROSITE" id="PS00036">
    <property type="entry name" value="BZIP_BASIC"/>
    <property type="match status" value="1"/>
</dbReference>
<dbReference type="InterPro" id="IPR046347">
    <property type="entry name" value="bZIP_sf"/>
</dbReference>
<dbReference type="OMA" id="NRTHPYG"/>
<dbReference type="SUPFAM" id="SSF57959">
    <property type="entry name" value="Leucine zipper domain"/>
    <property type="match status" value="1"/>
</dbReference>
<dbReference type="GO" id="GO:0000978">
    <property type="term" value="F:RNA polymerase II cis-regulatory region sequence-specific DNA binding"/>
    <property type="evidence" value="ECO:0007669"/>
    <property type="project" value="TreeGrafter"/>
</dbReference>
<evidence type="ECO:0000256" key="6">
    <source>
        <dbReference type="ARBA" id="ARBA00061721"/>
    </source>
</evidence>
<evidence type="ECO:0000259" key="8">
    <source>
        <dbReference type="PROSITE" id="PS50217"/>
    </source>
</evidence>
<comment type="similarity">
    <text evidence="1">Belongs to the bZIP family. Fos subfamily.</text>
</comment>
<name>A0A3B3CNP2_ORYME</name>
<dbReference type="STRING" id="30732.ENSOMEP00000018960"/>